<keyword evidence="20" id="KW-1185">Reference proteome</keyword>
<dbReference type="PANTHER" id="PTHR12867:SF6">
    <property type="entry name" value="N-ACETYLGLUCOSAMINYLDIPHOSPHODOLICHOL N-ACETYLGLUCOSAMINYLTRANSFERASE"/>
    <property type="match status" value="1"/>
</dbReference>
<dbReference type="EC" id="2.4.1.141" evidence="5 16"/>
<dbReference type="Proteomes" id="UP000825434">
    <property type="component" value="Chromosome 5"/>
</dbReference>
<dbReference type="Pfam" id="PF02269">
    <property type="entry name" value="TFIID-18kDa"/>
    <property type="match status" value="1"/>
</dbReference>
<evidence type="ECO:0000256" key="5">
    <source>
        <dbReference type="ARBA" id="ARBA00012614"/>
    </source>
</evidence>
<dbReference type="SUPFAM" id="SSF47113">
    <property type="entry name" value="Histone-fold"/>
    <property type="match status" value="1"/>
</dbReference>
<organism evidence="19 20">
    <name type="scientific">Candidozyma haemuli</name>
    <dbReference type="NCBI Taxonomy" id="45357"/>
    <lineage>
        <taxon>Eukaryota</taxon>
        <taxon>Fungi</taxon>
        <taxon>Dikarya</taxon>
        <taxon>Ascomycota</taxon>
        <taxon>Saccharomycotina</taxon>
        <taxon>Pichiomycetes</taxon>
        <taxon>Metschnikowiaceae</taxon>
        <taxon>Candidozyma</taxon>
    </lineage>
</organism>
<evidence type="ECO:0000313" key="19">
    <source>
        <dbReference type="EMBL" id="QWU89529.1"/>
    </source>
</evidence>
<feature type="compositionally biased region" description="Basic residues" evidence="17">
    <location>
        <begin position="323"/>
        <end position="336"/>
    </location>
</feature>
<keyword evidence="11" id="KW-0804">Transcription</keyword>
<protein>
    <recommendedName>
        <fullName evidence="6 16">UDP-N-acetylglucosamine transferase subunit ALG13</fullName>
        <ecNumber evidence="5 16">2.4.1.141</ecNumber>
    </recommendedName>
    <alternativeName>
        <fullName evidence="14 16">Asparagine-linked glycosylation protein 13</fullName>
    </alternativeName>
</protein>
<dbReference type="Gene3D" id="3.40.50.2000">
    <property type="entry name" value="Glycogen Phosphorylase B"/>
    <property type="match status" value="1"/>
</dbReference>
<evidence type="ECO:0000256" key="13">
    <source>
        <dbReference type="ARBA" id="ARBA00024804"/>
    </source>
</evidence>
<keyword evidence="12" id="KW-0539">Nucleus</keyword>
<comment type="function">
    <text evidence="13 16">Involved in protein N-glycosylation. Essential for the second step of the dolichol-linked oligosaccharide pathway.</text>
</comment>
<proteinExistence type="inferred from homology"/>
<evidence type="ECO:0000256" key="4">
    <source>
        <dbReference type="ARBA" id="ARBA00011198"/>
    </source>
</evidence>
<evidence type="ECO:0000259" key="18">
    <source>
        <dbReference type="Pfam" id="PF04101"/>
    </source>
</evidence>
<name>A0ABX8IAP4_9ASCO</name>
<dbReference type="InterPro" id="IPR003195">
    <property type="entry name" value="TFIID_TAF13"/>
</dbReference>
<evidence type="ECO:0000256" key="6">
    <source>
        <dbReference type="ARBA" id="ARBA00017468"/>
    </source>
</evidence>
<gene>
    <name evidence="16" type="primary">ALG13</name>
    <name evidence="19" type="ORF">CA3LBN_003877</name>
</gene>
<keyword evidence="7 16" id="KW-0328">Glycosyltransferase</keyword>
<keyword evidence="9 16" id="KW-0256">Endoplasmic reticulum</keyword>
<evidence type="ECO:0000256" key="16">
    <source>
        <dbReference type="RuleBase" id="RU362128"/>
    </source>
</evidence>
<feature type="domain" description="Glycosyl transferase family 28 C-terminal" evidence="18">
    <location>
        <begin position="87"/>
        <end position="190"/>
    </location>
</feature>
<evidence type="ECO:0000256" key="3">
    <source>
        <dbReference type="ARBA" id="ARBA00006962"/>
    </source>
</evidence>
<feature type="region of interest" description="Disordered" evidence="17">
    <location>
        <begin position="302"/>
        <end position="348"/>
    </location>
</feature>
<reference evidence="19 20" key="1">
    <citation type="submission" date="2021-06" db="EMBL/GenBank/DDBJ databases">
        <title>Candida outbreak in Lebanon.</title>
        <authorList>
            <person name="Finianos M."/>
        </authorList>
    </citation>
    <scope>NUCLEOTIDE SEQUENCE [LARGE SCALE GENOMIC DNA]</scope>
    <source>
        <strain evidence="19">CA3LBN</strain>
    </source>
</reference>
<dbReference type="Gene3D" id="1.10.20.10">
    <property type="entry name" value="Histone, subunit A"/>
    <property type="match status" value="1"/>
</dbReference>
<evidence type="ECO:0000256" key="2">
    <source>
        <dbReference type="ARBA" id="ARBA00004240"/>
    </source>
</evidence>
<evidence type="ECO:0000256" key="12">
    <source>
        <dbReference type="ARBA" id="ARBA00023242"/>
    </source>
</evidence>
<accession>A0ABX8IAP4</accession>
<comment type="similarity">
    <text evidence="3 16">Belongs to the glycosyltransferase 28 family.</text>
</comment>
<dbReference type="InterPro" id="IPR009072">
    <property type="entry name" value="Histone-fold"/>
</dbReference>
<comment type="catalytic activity">
    <reaction evidence="15">
        <text>an N-acetyl-alpha-D-glucosaminyl-diphospho-di-trans,poly-cis-dolichol + UDP-N-acetyl-alpha-D-glucosamine = an N,N'-diacetylchitobiosyl-diphospho-di-trans,poly-cis-dolichol + UDP + H(+)</text>
        <dbReference type="Rhea" id="RHEA:23380"/>
        <dbReference type="Rhea" id="RHEA-COMP:19507"/>
        <dbReference type="Rhea" id="RHEA-COMP:19510"/>
        <dbReference type="ChEBI" id="CHEBI:15378"/>
        <dbReference type="ChEBI" id="CHEBI:57269"/>
        <dbReference type="ChEBI" id="CHEBI:57705"/>
        <dbReference type="ChEBI" id="CHEBI:58223"/>
        <dbReference type="ChEBI" id="CHEBI:58427"/>
        <dbReference type="EC" id="2.4.1.141"/>
    </reaction>
</comment>
<evidence type="ECO:0000256" key="8">
    <source>
        <dbReference type="ARBA" id="ARBA00022679"/>
    </source>
</evidence>
<keyword evidence="8 16" id="KW-0808">Transferase</keyword>
<evidence type="ECO:0000256" key="11">
    <source>
        <dbReference type="ARBA" id="ARBA00023163"/>
    </source>
</evidence>
<dbReference type="PANTHER" id="PTHR12867">
    <property type="entry name" value="GLYCOSYL TRANSFERASE-RELATED"/>
    <property type="match status" value="1"/>
</dbReference>
<evidence type="ECO:0000256" key="15">
    <source>
        <dbReference type="ARBA" id="ARBA00048184"/>
    </source>
</evidence>
<keyword evidence="10" id="KW-0805">Transcription regulation</keyword>
<dbReference type="EMBL" id="CP076665">
    <property type="protein sequence ID" value="QWU89529.1"/>
    <property type="molecule type" value="Genomic_DNA"/>
</dbReference>
<sequence>MSILFTTGATVTFHKLVDHVVEPSFVSDLNALGFTKVAIQFGNEVSHSKHVSKQYFSDAMAKTEFMEKLGLQISNEFNDKSVVHLASSDLDLKIEVFPFAPSINDYIAGADIVVSHAGTGSILDVLRLGKPLIVVTNQDLMNDHQEEVAAQFEKLGYLYRVNTAEMRSGKLLDLITQFHKGSLRFSHMSAPSDGVIEQVLSEELDRARRPRYFTKDIETLLYALGDGPVSLDSTVNCLEDCLVEYLSDMMHETSQFAKSQGRSKIKQDDLPFALRNDPMKLGRLEDIKELLNKITRARNMLDESATATSEYLDDEDEEEGEKKPRKGKKRGRKKKVQQNTANDSNESE</sequence>
<evidence type="ECO:0000256" key="14">
    <source>
        <dbReference type="ARBA" id="ARBA00032061"/>
    </source>
</evidence>
<dbReference type="SUPFAM" id="SSF53756">
    <property type="entry name" value="UDP-Glycosyltransferase/glycogen phosphorylase"/>
    <property type="match status" value="1"/>
</dbReference>
<comment type="subcellular location">
    <subcellularLocation>
        <location evidence="2 16">Endoplasmic reticulum</location>
    </subcellularLocation>
    <subcellularLocation>
        <location evidence="1">Nucleus</location>
    </subcellularLocation>
</comment>
<evidence type="ECO:0000256" key="17">
    <source>
        <dbReference type="SAM" id="MobiDB-lite"/>
    </source>
</evidence>
<evidence type="ECO:0000256" key="9">
    <source>
        <dbReference type="ARBA" id="ARBA00022824"/>
    </source>
</evidence>
<comment type="subunit">
    <text evidence="4 16">Heterodimer with ALG14 to form a functional enzyme.</text>
</comment>
<evidence type="ECO:0000256" key="1">
    <source>
        <dbReference type="ARBA" id="ARBA00004123"/>
    </source>
</evidence>
<dbReference type="Pfam" id="PF04101">
    <property type="entry name" value="Glyco_tran_28_C"/>
    <property type="match status" value="1"/>
</dbReference>
<evidence type="ECO:0000256" key="10">
    <source>
        <dbReference type="ARBA" id="ARBA00023015"/>
    </source>
</evidence>
<evidence type="ECO:0000256" key="7">
    <source>
        <dbReference type="ARBA" id="ARBA00022676"/>
    </source>
</evidence>
<evidence type="ECO:0000313" key="20">
    <source>
        <dbReference type="Proteomes" id="UP000825434"/>
    </source>
</evidence>
<feature type="compositionally biased region" description="Polar residues" evidence="17">
    <location>
        <begin position="337"/>
        <end position="348"/>
    </location>
</feature>
<dbReference type="InterPro" id="IPR039042">
    <property type="entry name" value="Alg13-like"/>
</dbReference>
<dbReference type="InterPro" id="IPR007235">
    <property type="entry name" value="Glyco_trans_28_C"/>
</dbReference>